<sequence length="119" mass="12697">MAAGRPRDKGAVDFADIFHLEASKEEIQADVLKIIEDLRSMVEATEGKAGGADRYAAYLAMADAIREEARAVASGKRTRKRKRVFEFDGRGSPRRGGEAMAPCGASGQPVCRKGVAVGS</sequence>
<protein>
    <submittedName>
        <fullName evidence="2">Uncharacterized protein</fullName>
    </submittedName>
</protein>
<name>A0A8S1IW29_9CHLO</name>
<dbReference type="EMBL" id="CAJHUC010000984">
    <property type="protein sequence ID" value="CAD7699276.1"/>
    <property type="molecule type" value="Genomic_DNA"/>
</dbReference>
<dbReference type="AlphaFoldDB" id="A0A8S1IW29"/>
<evidence type="ECO:0000313" key="2">
    <source>
        <dbReference type="EMBL" id="CAD7699276.1"/>
    </source>
</evidence>
<feature type="region of interest" description="Disordered" evidence="1">
    <location>
        <begin position="87"/>
        <end position="106"/>
    </location>
</feature>
<gene>
    <name evidence="2" type="ORF">OSTQU699_LOCUS4635</name>
</gene>
<comment type="caution">
    <text evidence="2">The sequence shown here is derived from an EMBL/GenBank/DDBJ whole genome shotgun (WGS) entry which is preliminary data.</text>
</comment>
<proteinExistence type="predicted"/>
<feature type="compositionally biased region" description="Basic and acidic residues" evidence="1">
    <location>
        <begin position="87"/>
        <end position="97"/>
    </location>
</feature>
<evidence type="ECO:0000313" key="3">
    <source>
        <dbReference type="Proteomes" id="UP000708148"/>
    </source>
</evidence>
<evidence type="ECO:0000256" key="1">
    <source>
        <dbReference type="SAM" id="MobiDB-lite"/>
    </source>
</evidence>
<dbReference type="Proteomes" id="UP000708148">
    <property type="component" value="Unassembled WGS sequence"/>
</dbReference>
<keyword evidence="3" id="KW-1185">Reference proteome</keyword>
<reference evidence="2" key="1">
    <citation type="submission" date="2020-12" db="EMBL/GenBank/DDBJ databases">
        <authorList>
            <person name="Iha C."/>
        </authorList>
    </citation>
    <scope>NUCLEOTIDE SEQUENCE</scope>
</reference>
<accession>A0A8S1IW29</accession>
<organism evidence="2 3">
    <name type="scientific">Ostreobium quekettii</name>
    <dbReference type="NCBI Taxonomy" id="121088"/>
    <lineage>
        <taxon>Eukaryota</taxon>
        <taxon>Viridiplantae</taxon>
        <taxon>Chlorophyta</taxon>
        <taxon>core chlorophytes</taxon>
        <taxon>Ulvophyceae</taxon>
        <taxon>TCBD clade</taxon>
        <taxon>Bryopsidales</taxon>
        <taxon>Ostreobineae</taxon>
        <taxon>Ostreobiaceae</taxon>
        <taxon>Ostreobium</taxon>
    </lineage>
</organism>